<organism evidence="2 3">
    <name type="scientific">Amblyomma americanum</name>
    <name type="common">Lone star tick</name>
    <dbReference type="NCBI Taxonomy" id="6943"/>
    <lineage>
        <taxon>Eukaryota</taxon>
        <taxon>Metazoa</taxon>
        <taxon>Ecdysozoa</taxon>
        <taxon>Arthropoda</taxon>
        <taxon>Chelicerata</taxon>
        <taxon>Arachnida</taxon>
        <taxon>Acari</taxon>
        <taxon>Parasitiformes</taxon>
        <taxon>Ixodida</taxon>
        <taxon>Ixodoidea</taxon>
        <taxon>Ixodidae</taxon>
        <taxon>Amblyomminae</taxon>
        <taxon>Amblyomma</taxon>
    </lineage>
</organism>
<dbReference type="Proteomes" id="UP001321473">
    <property type="component" value="Unassembled WGS sequence"/>
</dbReference>
<sequence length="94" mass="10780">MTFNTDTRVDKTHETRMPDPSVSTFSAGSSPPLHETRINGYRLRRCRVHQLQVAVKIEVQEGCSISEWSLWTHGTLTSALNTFQDFQLMREANK</sequence>
<gene>
    <name evidence="2" type="ORF">V5799_023464</name>
</gene>
<feature type="compositionally biased region" description="Basic and acidic residues" evidence="1">
    <location>
        <begin position="7"/>
        <end position="17"/>
    </location>
</feature>
<protein>
    <submittedName>
        <fullName evidence="2">Uncharacterized protein</fullName>
    </submittedName>
</protein>
<feature type="region of interest" description="Disordered" evidence="1">
    <location>
        <begin position="1"/>
        <end position="33"/>
    </location>
</feature>
<dbReference type="EMBL" id="JARKHS020002435">
    <property type="protein sequence ID" value="KAK8786761.1"/>
    <property type="molecule type" value="Genomic_DNA"/>
</dbReference>
<dbReference type="AlphaFoldDB" id="A0AAQ4FJ90"/>
<accession>A0AAQ4FJ90</accession>
<name>A0AAQ4FJ90_AMBAM</name>
<evidence type="ECO:0000313" key="3">
    <source>
        <dbReference type="Proteomes" id="UP001321473"/>
    </source>
</evidence>
<proteinExistence type="predicted"/>
<keyword evidence="3" id="KW-1185">Reference proteome</keyword>
<evidence type="ECO:0000256" key="1">
    <source>
        <dbReference type="SAM" id="MobiDB-lite"/>
    </source>
</evidence>
<comment type="caution">
    <text evidence="2">The sequence shown here is derived from an EMBL/GenBank/DDBJ whole genome shotgun (WGS) entry which is preliminary data.</text>
</comment>
<evidence type="ECO:0000313" key="2">
    <source>
        <dbReference type="EMBL" id="KAK8786761.1"/>
    </source>
</evidence>
<reference evidence="2 3" key="1">
    <citation type="journal article" date="2023" name="Arcadia Sci">
        <title>De novo assembly of a long-read Amblyomma americanum tick genome.</title>
        <authorList>
            <person name="Chou S."/>
            <person name="Poskanzer K.E."/>
            <person name="Rollins M."/>
            <person name="Thuy-Boun P.S."/>
        </authorList>
    </citation>
    <scope>NUCLEOTIDE SEQUENCE [LARGE SCALE GENOMIC DNA]</scope>
    <source>
        <strain evidence="2">F_SG_1</strain>
        <tissue evidence="2">Salivary glands</tissue>
    </source>
</reference>